<accession>A0A7J7KI52</accession>
<dbReference type="GO" id="GO:0080008">
    <property type="term" value="C:Cul4-RING E3 ubiquitin ligase complex"/>
    <property type="evidence" value="ECO:0007669"/>
    <property type="project" value="TreeGrafter"/>
</dbReference>
<organism evidence="1 2">
    <name type="scientific">Bugula neritina</name>
    <name type="common">Brown bryozoan</name>
    <name type="synonym">Sertularia neritina</name>
    <dbReference type="NCBI Taxonomy" id="10212"/>
    <lineage>
        <taxon>Eukaryota</taxon>
        <taxon>Metazoa</taxon>
        <taxon>Spiralia</taxon>
        <taxon>Lophotrochozoa</taxon>
        <taxon>Bryozoa</taxon>
        <taxon>Gymnolaemata</taxon>
        <taxon>Cheilostomatida</taxon>
        <taxon>Flustrina</taxon>
        <taxon>Buguloidea</taxon>
        <taxon>Bugulidae</taxon>
        <taxon>Bugula</taxon>
    </lineage>
</organism>
<dbReference type="Proteomes" id="UP000593567">
    <property type="component" value="Unassembled WGS sequence"/>
</dbReference>
<protein>
    <submittedName>
        <fullName evidence="1">DCAF17</fullName>
    </submittedName>
</protein>
<gene>
    <name evidence="1" type="ORF">EB796_003762</name>
</gene>
<comment type="caution">
    <text evidence="1">The sequence shown here is derived from an EMBL/GenBank/DDBJ whole genome shotgun (WGS) entry which is preliminary data.</text>
</comment>
<dbReference type="AlphaFoldDB" id="A0A7J7KI52"/>
<dbReference type="EMBL" id="VXIV02000495">
    <property type="protein sequence ID" value="KAF6037913.1"/>
    <property type="molecule type" value="Genomic_DNA"/>
</dbReference>
<dbReference type="InterPro" id="IPR031620">
    <property type="entry name" value="DCAF17"/>
</dbReference>
<dbReference type="PANTHER" id="PTHR14815:SF2">
    <property type="entry name" value="DDB1- AND CUL4-ASSOCIATED FACTOR 17"/>
    <property type="match status" value="1"/>
</dbReference>
<dbReference type="PANTHER" id="PTHR14815">
    <property type="entry name" value="DDB1- AND CUL4-ASSOCIATED FACTOR 17"/>
    <property type="match status" value="1"/>
</dbReference>
<reference evidence="1" key="1">
    <citation type="submission" date="2020-06" db="EMBL/GenBank/DDBJ databases">
        <title>Draft genome of Bugula neritina, a colonial animal packing powerful symbionts and potential medicines.</title>
        <authorList>
            <person name="Rayko M."/>
        </authorList>
    </citation>
    <scope>NUCLEOTIDE SEQUENCE [LARGE SCALE GENOMIC DNA]</scope>
    <source>
        <strain evidence="1">Kwan_BN1</strain>
    </source>
</reference>
<dbReference type="GO" id="GO:0016567">
    <property type="term" value="P:protein ubiquitination"/>
    <property type="evidence" value="ECO:0007669"/>
    <property type="project" value="InterPro"/>
</dbReference>
<sequence length="533" mass="60789">MSEQSCTNNSELRRITPVHVETTENAGVQRKPKKIQILDYLREVEGQCRSLLAVRNSRKSSRLMRALVTHPSYEFKKIAEYKGHSEVYYEQNCVYQHNFSTALNVGCYSVSKQGWFQPPPHSIKIKSYLYVQSPHHKKCSLCYLRSCCQPSILALGVNTRNSMVTVLHFDVQKGYRESYPLFNNQSRSFRSTFSWNIPDKTLYVLHKLSKQQLVLHLFSVFPVAERGSISINREMQGCQYVQDVDLFSDMLILQQKGNKVTLYNVHDRVNSLCKGDVSVVQIQKLSDLPPPLISVTNCDDFDLQIGGFPYSLLVKENGNYKVKPIENDDTLSGALIPPIEGCVFYEDSVMFDETESGHIIQRGPHSIRMYKVPKECSMWKMLTPVYPSVYFHYSAPRTLPRVSSSGRTLTNRLNPDIDDINPTILCELDLEDELDILYTLSCDHNSQSHIPSLYLNLLDSANLTLLKSLPLNFNVGYFLSLYDGQYMLEPNTHISVAGDRDLLIVKCRKNGCHHIMAIYQLYNVNNSAHGIAG</sequence>
<keyword evidence="2" id="KW-1185">Reference proteome</keyword>
<evidence type="ECO:0000313" key="2">
    <source>
        <dbReference type="Proteomes" id="UP000593567"/>
    </source>
</evidence>
<dbReference type="Pfam" id="PF15802">
    <property type="entry name" value="DCAF17"/>
    <property type="match status" value="1"/>
</dbReference>
<evidence type="ECO:0000313" key="1">
    <source>
        <dbReference type="EMBL" id="KAF6037913.1"/>
    </source>
</evidence>
<proteinExistence type="predicted"/>
<name>A0A7J7KI52_BUGNE</name>